<dbReference type="AlphaFoldDB" id="A0A1X7AKI7"/>
<dbReference type="EMBL" id="FWPT01000005">
    <property type="protein sequence ID" value="SMA47376.1"/>
    <property type="molecule type" value="Genomic_DNA"/>
</dbReference>
<reference evidence="2 3" key="1">
    <citation type="submission" date="2017-03" db="EMBL/GenBank/DDBJ databases">
        <authorList>
            <person name="Afonso C.L."/>
            <person name="Miller P.J."/>
            <person name="Scott M.A."/>
            <person name="Spackman E."/>
            <person name="Goraichik I."/>
            <person name="Dimitrov K.M."/>
            <person name="Suarez D.L."/>
            <person name="Swayne D.E."/>
        </authorList>
    </citation>
    <scope>NUCLEOTIDE SEQUENCE [LARGE SCALE GENOMIC DNA]</scope>
    <source>
        <strain evidence="2">SB41UT1</strain>
    </source>
</reference>
<sequence length="217" mass="24937">MLEAIRTGEATTAQELATSLSLLLPSVSRAVSTLERNGMLLKAHGKLFLPEQEVEHQALLEDGKEKALQKAAQIKESYNELRTKYHRHIDFFKLHAKYGEWDKAVMLLVRAWNIVDRNYYNLTGDWQGREKLKRSLTATVKAAGLNKVDLTALLTEMGDRTYSHDKDMTYPEIKSVLRALGLDLPLSQRERDEQETRDRSIAEALTRRREQAERSEQ</sequence>
<gene>
    <name evidence="2" type="ORF">EHSB41UT_02392</name>
</gene>
<keyword evidence="3" id="KW-1185">Reference proteome</keyword>
<dbReference type="RefSeq" id="WP_133060490.1">
    <property type="nucleotide sequence ID" value="NZ_CBCSCN010000003.1"/>
</dbReference>
<feature type="region of interest" description="Disordered" evidence="1">
    <location>
        <begin position="188"/>
        <end position="217"/>
    </location>
</feature>
<name>A0A1X7AKI7_9GAMM</name>
<evidence type="ECO:0000256" key="1">
    <source>
        <dbReference type="SAM" id="MobiDB-lite"/>
    </source>
</evidence>
<dbReference type="Proteomes" id="UP000196573">
    <property type="component" value="Unassembled WGS sequence"/>
</dbReference>
<protein>
    <submittedName>
        <fullName evidence="2">Uncharacterized protein</fullName>
    </submittedName>
</protein>
<accession>A0A1X7AKI7</accession>
<evidence type="ECO:0000313" key="2">
    <source>
        <dbReference type="EMBL" id="SMA47376.1"/>
    </source>
</evidence>
<proteinExistence type="predicted"/>
<organism evidence="2 3">
    <name type="scientific">Parendozoicomonas haliclonae</name>
    <dbReference type="NCBI Taxonomy" id="1960125"/>
    <lineage>
        <taxon>Bacteria</taxon>
        <taxon>Pseudomonadati</taxon>
        <taxon>Pseudomonadota</taxon>
        <taxon>Gammaproteobacteria</taxon>
        <taxon>Oceanospirillales</taxon>
        <taxon>Endozoicomonadaceae</taxon>
        <taxon>Parendozoicomonas</taxon>
    </lineage>
</organism>
<evidence type="ECO:0000313" key="3">
    <source>
        <dbReference type="Proteomes" id="UP000196573"/>
    </source>
</evidence>